<keyword evidence="3" id="KW-0175">Coiled coil</keyword>
<feature type="compositionally biased region" description="Polar residues" evidence="4">
    <location>
        <begin position="357"/>
        <end position="369"/>
    </location>
</feature>
<feature type="compositionally biased region" description="Polar residues" evidence="4">
    <location>
        <begin position="1150"/>
        <end position="1183"/>
    </location>
</feature>
<dbReference type="PANTHER" id="PTHR33137">
    <property type="entry name" value="MEDIATOR OF RNA POLYMERASE II TRANSCRIPTION SUBUNIT 15A-RELATED"/>
    <property type="match status" value="1"/>
</dbReference>
<keyword evidence="7" id="KW-1185">Reference proteome</keyword>
<evidence type="ECO:0000259" key="5">
    <source>
        <dbReference type="Pfam" id="PF16987"/>
    </source>
</evidence>
<dbReference type="InterPro" id="IPR036546">
    <property type="entry name" value="MED15_KIX"/>
</dbReference>
<dbReference type="GO" id="GO:0003713">
    <property type="term" value="F:transcription coactivator activity"/>
    <property type="evidence" value="ECO:0007669"/>
    <property type="project" value="InterPro"/>
</dbReference>
<dbReference type="EMBL" id="JAHUZN010000005">
    <property type="protein sequence ID" value="KAG8494792.1"/>
    <property type="molecule type" value="Genomic_DNA"/>
</dbReference>
<feature type="compositionally biased region" description="Pro residues" evidence="4">
    <location>
        <begin position="1952"/>
        <end position="1961"/>
    </location>
</feature>
<feature type="compositionally biased region" description="Polar residues" evidence="4">
    <location>
        <begin position="1265"/>
        <end position="1274"/>
    </location>
</feature>
<feature type="region of interest" description="Disordered" evidence="4">
    <location>
        <begin position="1134"/>
        <end position="1183"/>
    </location>
</feature>
<dbReference type="Proteomes" id="UP000701853">
    <property type="component" value="Chromosome 5"/>
</dbReference>
<feature type="domain" description="Mediator complex subunit 15 KIX" evidence="5">
    <location>
        <begin position="20"/>
        <end position="99"/>
    </location>
</feature>
<evidence type="ECO:0000256" key="4">
    <source>
        <dbReference type="SAM" id="MobiDB-lite"/>
    </source>
</evidence>
<proteinExistence type="predicted"/>
<evidence type="ECO:0000256" key="2">
    <source>
        <dbReference type="ARBA" id="ARBA00023242"/>
    </source>
</evidence>
<comment type="subcellular location">
    <subcellularLocation>
        <location evidence="1">Nucleus</location>
    </subcellularLocation>
</comment>
<sequence>MNGNNLKPTSASEKPATGRGDWRTQLRSDLRQRIVNKMFDRMMRHLRSSGEEELNELRKTVEAFEEKTYDAASNQFDYVRRISMKLLQKETQSQNIVQNSGQCSNNLHNPGSQSMQSEQVHVEGLSHQNIPNDMKGKSNIYDLPGKDGPEDIFPKQWPPLPALYISEQMPTIWSTSVDFADLTMAQQNNLSNMHQQQQQQQQLMAQQNNLSNMHRKQLGPQSNISELQQQQQELVGTQSGTDIPAAITAAATDVSDAITAYSVAATVGFATAAQSSTTKYAAETSSNRSNIKFLASVVSITESCSEGINKYSLKSACYCFCIKLEGKHVANVRSSVWRRMHKECPDKQVITARHATKSSSLDSTAQTGHSNGGDWQEEVYQKIKAMKEAYFPELNMMHGKFLPKRTSPHIRKLSIPYRFLIVLLESLSFRHCLLQDSLPQQPKSARLEKMKLFKTMLERILSFLTISKAAIVPAFKDKLSSYEEQIRKFIIANRPRKLVSALQQGQLLPTHMHSMQQPQPESNQTQSHDNQMNPQFPSMMRPVQKPQLKRQMPRLQQLQLLQMLQQRGVHRVDEQQSPAKIKTNELSYWHQIDIDSGVQENLPSNQLPGYEQARSEYHAPDTAGIGVPPTMSIPPLLPGFKEVNDTSGNALTTDFGKPDITEQPHDLKVNMAKPKSLSATVVTMVDEAVTAVGEDLADMRKQGLHARNFFTQTGMSGAEKMRCYLSALIGFSKPILFSSLGCSPRNTVDCTLLYCQLIPAAAAAHVFRMNQSLLSCSPTIIKNSKRHHQILQLEQDMKMGIKPMKETYFSELYEIHQKIAAKLLQVEHDSLPQQPKSARLEKLKIFKTMLERILSFLTISKAAIVPAYQDKLSSYEKQIRKFINANRLRKSVSALQQGRLPPPHMHSSQQPRPQINQTQFRDNQMNPQLRSINLQGSMPAMQPNNLTSSLHSPLSSLPGVSTEQQTMLNSLQPDKSSALNFMDTNNWRPTPPSGEPSMDSGDWRTTLQPDSRQRIVNKIMDTLKRHLPFSGQEGLSELRKIAVRFEEKIFTAASSQTDYLRRISLKMLTMETKSQNTMPNTGNNSKPPDPGSQGMQNQVHSQGQSIPIPLQSNQSQARQQLLPQTVPNNMASAGVHSSAGLQSGMPPVSGLSQNPISNVVGQNSNIQNMSGISQNSMGQGMPSNIFANQQRQMQGRQQVLPQQQQQQQQLYHQQLQPTLMKQKIQQGNLQPSLLQSHMQQQQQQNLLPPTQLQSSQQSGMQTSSIMQPSAMQSTLPGLQQNQQSSLQQSTQSMLQQHQQSVLRQQQQPQQATSAGIHQQQTPMTQQSMMPQQQQQQQHMMGQQANAANIPQNQLIGQQNSIADVQQQRLLGQSSNLQQQQQQQQLMAQQNNLSNMHQQQLGPQSNISGLQQQQQQLVGTQSGNSSMQTNQQSLHMLSQPKVALQQTQQSAPNLLPTQGQTSQQPQQQQQLMSQMQSQPTQLQQQLGLQQQPNQVQQNLQQRLQASGQTSSSLLQSQNLIDQQKQLYQSQRAVPETSSTSLDSTAQTGHSNGGDWQEEVYQKIKAMKETYFSELDEMHQKIAAKLLQHDSLPQQPKSEQLEKLKIFKTMLERILHFLTVSKANIVPAFKDKLSSYEKQIINFINTNRPRKPVSALQQGQLPPPHMHSMQQPQPPSNQTQSHDNQMNPQLQSINLQGSMPTMQPNNMTSLQHNILSSLPGVSTAQQTMLNSLQPGSNLDPGQGNALGSMQQVAPGSLQQNPASTSQQANLNSLSSQSGLSVLQQNMNPLQSNSNMLQHQHMKQQQEQQILQSQKYKQQLQQQRQMQHQIMQQKHQLMQQQQQQAKQQLPTQLQAHQMPQLHQMNDVNDMKQGISVKPGVFQQHLPAGQRQTYTHQQLKPGAQFPISSPQLHPAASPQMPQHSSPQIDQQSLLPSISKTGTPLQSANSPFVVPSPSTPLAPSPMPGESEKPAPGTSSLSNAANIGHQQGTGVQAGSQSLAIGTPGISASPLLAEFTDGTHANVLTTVSSKSNITEQPLERLMKAVKSMSPTALCASVSDIGSVVSMTDRIAGSAPGNGSRAAVGEDLVAMTKCRLQARNFITQDGMSGTKKMRRHTSAMPLNVVSSVGSINDSFKQLTGSETSDLESTATSTVKRPRIEANHALLEEIREINQQLIDTVVDISDEDVDPGTVATAAEGGEGTVVKCSFNAVALSSNLKSQYMSAQMSPIQPLRLLVPTNYPNCSPVLLDKFPVEVSKEYEDLSVKAKSKFSISLRTLSQPMSLGEIARTWDVCARAIISEHAQQSGGGSFSSKYGTWENCSMAA</sequence>
<dbReference type="Pfam" id="PF16987">
    <property type="entry name" value="KIX_2"/>
    <property type="match status" value="2"/>
</dbReference>
<evidence type="ECO:0000313" key="6">
    <source>
        <dbReference type="EMBL" id="KAG8494792.1"/>
    </source>
</evidence>
<comment type="caution">
    <text evidence="6">The sequence shown here is derived from an EMBL/GenBank/DDBJ whole genome shotgun (WGS) entry which is preliminary data.</text>
</comment>
<feature type="region of interest" description="Disordered" evidence="4">
    <location>
        <begin position="1898"/>
        <end position="1992"/>
    </location>
</feature>
<feature type="compositionally biased region" description="Polar residues" evidence="4">
    <location>
        <begin position="1416"/>
        <end position="1431"/>
    </location>
</feature>
<dbReference type="PANTHER" id="PTHR33137:SF4">
    <property type="entry name" value="MEDIATOR OF RNA POLYMERASE II TRANSCRIPTION SUBUNIT 15A-RELATED"/>
    <property type="match status" value="1"/>
</dbReference>
<feature type="compositionally biased region" description="Low complexity" evidence="4">
    <location>
        <begin position="1664"/>
        <end position="1680"/>
    </location>
</feature>
<feature type="compositionally biased region" description="Low complexity" evidence="4">
    <location>
        <begin position="1453"/>
        <end position="1488"/>
    </location>
</feature>
<evidence type="ECO:0000256" key="1">
    <source>
        <dbReference type="ARBA" id="ARBA00004123"/>
    </source>
</evidence>
<name>A0A8J5Z6R6_9ROSI</name>
<evidence type="ECO:0000256" key="3">
    <source>
        <dbReference type="SAM" id="Coils"/>
    </source>
</evidence>
<feature type="compositionally biased region" description="Low complexity" evidence="4">
    <location>
        <begin position="1317"/>
        <end position="1344"/>
    </location>
</feature>
<feature type="domain" description="Mediator complex subunit 15 KIX" evidence="5">
    <location>
        <begin position="1001"/>
        <end position="1078"/>
    </location>
</feature>
<feature type="compositionally biased region" description="Polar residues" evidence="4">
    <location>
        <begin position="1524"/>
        <end position="1548"/>
    </location>
</feature>
<dbReference type="FunFam" id="1.10.246.20:FF:000003">
    <property type="entry name" value="Mediator of RNA polymerase II transcription subunit 15a"/>
    <property type="match status" value="1"/>
</dbReference>
<feature type="compositionally biased region" description="Polar residues" evidence="4">
    <location>
        <begin position="1395"/>
        <end position="1409"/>
    </location>
</feature>
<feature type="compositionally biased region" description="Polar residues" evidence="4">
    <location>
        <begin position="1093"/>
        <end position="1107"/>
    </location>
</feature>
<dbReference type="GO" id="GO:0031490">
    <property type="term" value="F:chromatin DNA binding"/>
    <property type="evidence" value="ECO:0007669"/>
    <property type="project" value="InterPro"/>
</dbReference>
<feature type="region of interest" description="Disordered" evidence="4">
    <location>
        <begin position="1452"/>
        <end position="1488"/>
    </location>
</feature>
<reference evidence="6 7" key="1">
    <citation type="journal article" date="2021" name="bioRxiv">
        <title>The Gossypium anomalum genome as a resource for cotton improvement and evolutionary analysis of hybrid incompatibility.</title>
        <authorList>
            <person name="Grover C.E."/>
            <person name="Yuan D."/>
            <person name="Arick M.A."/>
            <person name="Miller E.R."/>
            <person name="Hu G."/>
            <person name="Peterson D.G."/>
            <person name="Wendel J.F."/>
            <person name="Udall J.A."/>
        </authorList>
    </citation>
    <scope>NUCLEOTIDE SEQUENCE [LARGE SCALE GENOMIC DNA]</scope>
    <source>
        <strain evidence="6">JFW-Udall</strain>
        <tissue evidence="6">Leaf</tissue>
    </source>
</reference>
<feature type="region of interest" description="Disordered" evidence="4">
    <location>
        <begin position="1524"/>
        <end position="1554"/>
    </location>
</feature>
<feature type="region of interest" description="Disordered" evidence="4">
    <location>
        <begin position="1073"/>
        <end position="1107"/>
    </location>
</feature>
<feature type="compositionally biased region" description="Low complexity" evidence="4">
    <location>
        <begin position="1235"/>
        <end position="1264"/>
    </location>
</feature>
<evidence type="ECO:0000313" key="7">
    <source>
        <dbReference type="Proteomes" id="UP000701853"/>
    </source>
</evidence>
<organism evidence="6 7">
    <name type="scientific">Gossypium anomalum</name>
    <dbReference type="NCBI Taxonomy" id="47600"/>
    <lineage>
        <taxon>Eukaryota</taxon>
        <taxon>Viridiplantae</taxon>
        <taxon>Streptophyta</taxon>
        <taxon>Embryophyta</taxon>
        <taxon>Tracheophyta</taxon>
        <taxon>Spermatophyta</taxon>
        <taxon>Magnoliopsida</taxon>
        <taxon>eudicotyledons</taxon>
        <taxon>Gunneridae</taxon>
        <taxon>Pentapetalae</taxon>
        <taxon>rosids</taxon>
        <taxon>malvids</taxon>
        <taxon>Malvales</taxon>
        <taxon>Malvaceae</taxon>
        <taxon>Malvoideae</taxon>
        <taxon>Gossypium</taxon>
    </lineage>
</organism>
<feature type="region of interest" description="Disordered" evidence="4">
    <location>
        <begin position="354"/>
        <end position="373"/>
    </location>
</feature>
<accession>A0A8J5Z6R6</accession>
<feature type="compositionally biased region" description="Polar residues" evidence="4">
    <location>
        <begin position="1915"/>
        <end position="1945"/>
    </location>
</feature>
<feature type="compositionally biased region" description="Polar residues" evidence="4">
    <location>
        <begin position="1073"/>
        <end position="1086"/>
    </location>
</feature>
<dbReference type="GO" id="GO:0005634">
    <property type="term" value="C:nucleus"/>
    <property type="evidence" value="ECO:0007669"/>
    <property type="project" value="UniProtKB-SubCell"/>
</dbReference>
<feature type="compositionally biased region" description="Polar residues" evidence="4">
    <location>
        <begin position="1971"/>
        <end position="1992"/>
    </location>
</feature>
<feature type="region of interest" description="Disordered" evidence="4">
    <location>
        <begin position="1"/>
        <end position="25"/>
    </location>
</feature>
<keyword evidence="2" id="KW-0539">Nucleus</keyword>
<dbReference type="InterPro" id="IPR044661">
    <property type="entry name" value="MED15a/b/c-like"/>
</dbReference>
<dbReference type="Gene3D" id="1.10.246.20">
    <property type="entry name" value="Coactivator CBP, KIX domain"/>
    <property type="match status" value="2"/>
</dbReference>
<dbReference type="OrthoDB" id="1896842at2759"/>
<dbReference type="InterPro" id="IPR036529">
    <property type="entry name" value="KIX_dom_sf"/>
</dbReference>
<gene>
    <name evidence="6" type="ORF">CXB51_012589</name>
</gene>
<feature type="region of interest" description="Disordered" evidence="4">
    <location>
        <begin position="1647"/>
        <end position="1683"/>
    </location>
</feature>
<feature type="compositionally biased region" description="Polar residues" evidence="4">
    <location>
        <begin position="1"/>
        <end position="12"/>
    </location>
</feature>
<feature type="compositionally biased region" description="Low complexity" evidence="4">
    <location>
        <begin position="1275"/>
        <end position="1310"/>
    </location>
</feature>
<protein>
    <recommendedName>
        <fullName evidence="5">Mediator complex subunit 15 KIX domain-containing protein</fullName>
    </recommendedName>
</protein>
<feature type="coiled-coil region" evidence="3">
    <location>
        <begin position="1800"/>
        <end position="1845"/>
    </location>
</feature>
<feature type="region of interest" description="Disordered" evidence="4">
    <location>
        <begin position="1395"/>
        <end position="1431"/>
    </location>
</feature>
<feature type="region of interest" description="Disordered" evidence="4">
    <location>
        <begin position="1235"/>
        <end position="1344"/>
    </location>
</feature>